<dbReference type="GO" id="GO:0032259">
    <property type="term" value="P:methylation"/>
    <property type="evidence" value="ECO:0007669"/>
    <property type="project" value="UniProtKB-KW"/>
</dbReference>
<dbReference type="Proteomes" id="UP001597110">
    <property type="component" value="Unassembled WGS sequence"/>
</dbReference>
<dbReference type="Pfam" id="PF13489">
    <property type="entry name" value="Methyltransf_23"/>
    <property type="match status" value="1"/>
</dbReference>
<proteinExistence type="predicted"/>
<reference evidence="2" key="1">
    <citation type="journal article" date="2019" name="Int. J. Syst. Evol. Microbiol.">
        <title>The Global Catalogue of Microorganisms (GCM) 10K type strain sequencing project: providing services to taxonomists for standard genome sequencing and annotation.</title>
        <authorList>
            <consortium name="The Broad Institute Genomics Platform"/>
            <consortium name="The Broad Institute Genome Sequencing Center for Infectious Disease"/>
            <person name="Wu L."/>
            <person name="Ma J."/>
        </authorList>
    </citation>
    <scope>NUCLEOTIDE SEQUENCE [LARGE SCALE GENOMIC DNA]</scope>
    <source>
        <strain evidence="2">CCUG 55585</strain>
    </source>
</reference>
<keyword evidence="1" id="KW-0489">Methyltransferase</keyword>
<dbReference type="SUPFAM" id="SSF53335">
    <property type="entry name" value="S-adenosyl-L-methionine-dependent methyltransferases"/>
    <property type="match status" value="1"/>
</dbReference>
<dbReference type="EMBL" id="JBHTIF010000001">
    <property type="protein sequence ID" value="MFD0724043.1"/>
    <property type="molecule type" value="Genomic_DNA"/>
</dbReference>
<protein>
    <submittedName>
        <fullName evidence="1">Methyltransferase domain-containing protein</fullName>
    </submittedName>
</protein>
<dbReference type="InterPro" id="IPR029063">
    <property type="entry name" value="SAM-dependent_MTases_sf"/>
</dbReference>
<comment type="caution">
    <text evidence="1">The sequence shown here is derived from an EMBL/GenBank/DDBJ whole genome shotgun (WGS) entry which is preliminary data.</text>
</comment>
<evidence type="ECO:0000313" key="1">
    <source>
        <dbReference type="EMBL" id="MFD0724043.1"/>
    </source>
</evidence>
<name>A0ABW2YAX9_9GAMM</name>
<keyword evidence="1" id="KW-0808">Transferase</keyword>
<dbReference type="Gene3D" id="3.40.50.150">
    <property type="entry name" value="Vaccinia Virus protein VP39"/>
    <property type="match status" value="1"/>
</dbReference>
<dbReference type="RefSeq" id="WP_386821727.1">
    <property type="nucleotide sequence ID" value="NZ_JBHTIF010000001.1"/>
</dbReference>
<dbReference type="GO" id="GO:0008168">
    <property type="term" value="F:methyltransferase activity"/>
    <property type="evidence" value="ECO:0007669"/>
    <property type="project" value="UniProtKB-KW"/>
</dbReference>
<keyword evidence="2" id="KW-1185">Reference proteome</keyword>
<sequence>MHWKLKGLLQKTLGVLPAGETLHYRLQRHLGGMRNPRREIGLKIDDWEGMVKQLHGVGVRIPGARLMEIGSGWYPALPLACYLVGAARVHTLDLNRLLKPDLMRLCIAMLGEQLPRLASTCDVDLADVEARYARLREAANRSDDPGTISDGVIDYRAPADAAASGLPDGSIDIVFSNSVLEHVPPDAIARIHRATRNLVRPGGWVFHSVNCGDHYAYADPGIHQLNYLQFSDAQWAFWNNRFLYQNRLRAHQLVDGARDAGFDIVLDTSHARPQRLQQLQAMAIAEQFRHIAPEKLCITTVDFIGRNPGA</sequence>
<organism evidence="1 2">
    <name type="scientific">Lysobacter brunescens</name>
    <dbReference type="NCBI Taxonomy" id="262323"/>
    <lineage>
        <taxon>Bacteria</taxon>
        <taxon>Pseudomonadati</taxon>
        <taxon>Pseudomonadota</taxon>
        <taxon>Gammaproteobacteria</taxon>
        <taxon>Lysobacterales</taxon>
        <taxon>Lysobacteraceae</taxon>
        <taxon>Lysobacter</taxon>
    </lineage>
</organism>
<accession>A0ABW2YAX9</accession>
<gene>
    <name evidence="1" type="ORF">ACFQ0E_00375</name>
</gene>
<evidence type="ECO:0000313" key="2">
    <source>
        <dbReference type="Proteomes" id="UP001597110"/>
    </source>
</evidence>
<dbReference type="CDD" id="cd02440">
    <property type="entry name" value="AdoMet_MTases"/>
    <property type="match status" value="1"/>
</dbReference>